<evidence type="ECO:0000313" key="2">
    <source>
        <dbReference type="EMBL" id="OLA37702.1"/>
    </source>
</evidence>
<evidence type="ECO:0000313" key="3">
    <source>
        <dbReference type="Proteomes" id="UP000186777"/>
    </source>
</evidence>
<feature type="transmembrane region" description="Helical" evidence="1">
    <location>
        <begin position="286"/>
        <end position="309"/>
    </location>
</feature>
<comment type="caution">
    <text evidence="2">The sequence shown here is derived from an EMBL/GenBank/DDBJ whole genome shotgun (WGS) entry which is preliminary data.</text>
</comment>
<sequence>MFFYLFICLLLFGIGDVLGVATKAKVSAVFVSLMLFLVGFMTGVLPPDIIKLAGLTDIGKWSLIFVVFSMGTSLNIKQLIAEWRTVAVAVLSMIVLIAGSVVLISVIGYQETIVSIPIINGGIVATQIMTSAAMDKGFAMAAALGTVLYAVQKFFGTPVASYFGLRAAKEALAEFRSTGVNPYAPKEEVHGGAAPKETFFEKHKKFYGPFASLTIAALFSWLAFVIGKYTGLSATIWALILGAVMGSTGLVPPKILDHAKSSGIFNVGVFAVIIPSLAKIKVSDLLVLSFNTIMVFIVVFAVLFLFFYILPLWKILGNRNLAMGVAVMQLLGFPATYLVANEIAIATGETEEERQVVNDAIMPKYLVGGFATVTTFSVITAGILEKFL</sequence>
<dbReference type="CDD" id="cd21416">
    <property type="entry name" value="HDC_protein"/>
    <property type="match status" value="1"/>
</dbReference>
<feature type="transmembrane region" description="Helical" evidence="1">
    <location>
        <begin position="263"/>
        <end position="280"/>
    </location>
</feature>
<feature type="transmembrane region" description="Helical" evidence="1">
    <location>
        <begin position="365"/>
        <end position="384"/>
    </location>
</feature>
<dbReference type="InterPro" id="IPR049576">
    <property type="entry name" value="HDC-like"/>
</dbReference>
<gene>
    <name evidence="2" type="ORF">BHW43_05515</name>
</gene>
<name>A0A1Q6R5P9_9FIRM</name>
<feature type="transmembrane region" description="Helical" evidence="1">
    <location>
        <begin position="232"/>
        <end position="251"/>
    </location>
</feature>
<dbReference type="AlphaFoldDB" id="A0A1Q6R5P9"/>
<protein>
    <submittedName>
        <fullName evidence="2">Uncharacterized protein</fullName>
    </submittedName>
</protein>
<reference evidence="2 3" key="1">
    <citation type="journal article" date="2016" name="Nat. Biotechnol.">
        <title>Measurement of bacterial replication rates in microbial communities.</title>
        <authorList>
            <person name="Brown C.T."/>
            <person name="Olm M.R."/>
            <person name="Thomas B.C."/>
            <person name="Banfield J.F."/>
        </authorList>
    </citation>
    <scope>NUCLEOTIDE SEQUENCE [LARGE SCALE GENOMIC DNA]</scope>
    <source>
        <strain evidence="2">46_33</strain>
    </source>
</reference>
<keyword evidence="1" id="KW-0812">Transmembrane</keyword>
<evidence type="ECO:0000256" key="1">
    <source>
        <dbReference type="SAM" id="Phobius"/>
    </source>
</evidence>
<feature type="transmembrane region" description="Helical" evidence="1">
    <location>
        <begin position="321"/>
        <end position="345"/>
    </location>
</feature>
<feature type="transmembrane region" description="Helical" evidence="1">
    <location>
        <begin position="61"/>
        <end position="80"/>
    </location>
</feature>
<proteinExistence type="predicted"/>
<keyword evidence="1" id="KW-1133">Transmembrane helix</keyword>
<dbReference type="Proteomes" id="UP000186777">
    <property type="component" value="Unassembled WGS sequence"/>
</dbReference>
<dbReference type="STRING" id="626940.BHW43_05515"/>
<dbReference type="EMBL" id="MNTG01000028">
    <property type="protein sequence ID" value="OLA37702.1"/>
    <property type="molecule type" value="Genomic_DNA"/>
</dbReference>
<accession>A0A1Q6R5P9</accession>
<feature type="transmembrane region" description="Helical" evidence="1">
    <location>
        <begin position="86"/>
        <end position="109"/>
    </location>
</feature>
<feature type="transmembrane region" description="Helical" evidence="1">
    <location>
        <begin position="206"/>
        <end position="226"/>
    </location>
</feature>
<feature type="transmembrane region" description="Helical" evidence="1">
    <location>
        <begin position="29"/>
        <end position="49"/>
    </location>
</feature>
<dbReference type="RefSeq" id="WP_303679811.1">
    <property type="nucleotide sequence ID" value="NZ_MNTG01000028.1"/>
</dbReference>
<keyword evidence="1" id="KW-0472">Membrane</keyword>
<organism evidence="2 3">
    <name type="scientific">Phascolarctobacterium succinatutens</name>
    <dbReference type="NCBI Taxonomy" id="626940"/>
    <lineage>
        <taxon>Bacteria</taxon>
        <taxon>Bacillati</taxon>
        <taxon>Bacillota</taxon>
        <taxon>Negativicutes</taxon>
        <taxon>Acidaminococcales</taxon>
        <taxon>Acidaminococcaceae</taxon>
        <taxon>Phascolarctobacterium</taxon>
    </lineage>
</organism>